<proteinExistence type="predicted"/>
<keyword evidence="6" id="KW-1185">Reference proteome</keyword>
<keyword evidence="2" id="KW-0238">DNA-binding</keyword>
<dbReference type="InterPro" id="IPR011991">
    <property type="entry name" value="ArsR-like_HTH"/>
</dbReference>
<dbReference type="Gene3D" id="1.10.10.10">
    <property type="entry name" value="Winged helix-like DNA-binding domain superfamily/Winged helix DNA-binding domain"/>
    <property type="match status" value="1"/>
</dbReference>
<dbReference type="EMBL" id="JAOZYC010000154">
    <property type="protein sequence ID" value="MEB8342010.1"/>
    <property type="molecule type" value="Genomic_DNA"/>
</dbReference>
<protein>
    <submittedName>
        <fullName evidence="5">Winged helix-turn-helix domain-containing protein</fullName>
    </submittedName>
</protein>
<dbReference type="PANTHER" id="PTHR43132">
    <property type="entry name" value="ARSENICAL RESISTANCE OPERON REPRESSOR ARSR-RELATED"/>
    <property type="match status" value="1"/>
</dbReference>
<name>A0ABU6FD99_9ACTN</name>
<dbReference type="SUPFAM" id="SSF46785">
    <property type="entry name" value="Winged helix' DNA-binding domain"/>
    <property type="match status" value="1"/>
</dbReference>
<evidence type="ECO:0000256" key="2">
    <source>
        <dbReference type="ARBA" id="ARBA00023125"/>
    </source>
</evidence>
<evidence type="ECO:0000256" key="1">
    <source>
        <dbReference type="ARBA" id="ARBA00023015"/>
    </source>
</evidence>
<keyword evidence="1" id="KW-0805">Transcription regulation</keyword>
<reference evidence="5 6" key="1">
    <citation type="submission" date="2022-10" db="EMBL/GenBank/DDBJ databases">
        <authorList>
            <person name="Xie J."/>
            <person name="Shen N."/>
        </authorList>
    </citation>
    <scope>NUCLEOTIDE SEQUENCE [LARGE SCALE GENOMIC DNA]</scope>
    <source>
        <strain evidence="5 6">YIM65594</strain>
    </source>
</reference>
<dbReference type="RefSeq" id="WP_326021332.1">
    <property type="nucleotide sequence ID" value="NZ_JAOZYC010000154.1"/>
</dbReference>
<dbReference type="SMART" id="SM00418">
    <property type="entry name" value="HTH_ARSR"/>
    <property type="match status" value="1"/>
</dbReference>
<organism evidence="5 6">
    <name type="scientific">Streptomyces endophyticus</name>
    <dbReference type="NCBI Taxonomy" id="714166"/>
    <lineage>
        <taxon>Bacteria</taxon>
        <taxon>Bacillati</taxon>
        <taxon>Actinomycetota</taxon>
        <taxon>Actinomycetes</taxon>
        <taxon>Kitasatosporales</taxon>
        <taxon>Streptomycetaceae</taxon>
        <taxon>Streptomyces</taxon>
    </lineage>
</organism>
<evidence type="ECO:0000256" key="3">
    <source>
        <dbReference type="ARBA" id="ARBA00023163"/>
    </source>
</evidence>
<comment type="caution">
    <text evidence="5">The sequence shown here is derived from an EMBL/GenBank/DDBJ whole genome shotgun (WGS) entry which is preliminary data.</text>
</comment>
<gene>
    <name evidence="5" type="ORF">OKJ99_31390</name>
</gene>
<dbReference type="PANTHER" id="PTHR43132:SF6">
    <property type="entry name" value="HTH-TYPE TRANSCRIPTIONAL REPRESSOR CZRA"/>
    <property type="match status" value="1"/>
</dbReference>
<dbReference type="CDD" id="cd00090">
    <property type="entry name" value="HTH_ARSR"/>
    <property type="match status" value="1"/>
</dbReference>
<keyword evidence="3" id="KW-0804">Transcription</keyword>
<evidence type="ECO:0000313" key="6">
    <source>
        <dbReference type="Proteomes" id="UP001354931"/>
    </source>
</evidence>
<dbReference type="InterPro" id="IPR001845">
    <property type="entry name" value="HTH_ArsR_DNA-bd_dom"/>
</dbReference>
<dbReference type="Pfam" id="PF01022">
    <property type="entry name" value="HTH_5"/>
    <property type="match status" value="1"/>
</dbReference>
<dbReference type="Proteomes" id="UP001354931">
    <property type="component" value="Unassembled WGS sequence"/>
</dbReference>
<dbReference type="InterPro" id="IPR036390">
    <property type="entry name" value="WH_DNA-bd_sf"/>
</dbReference>
<sequence>MGVWQVDADTLAGSRFIVSRLAEATASLKKLANPVAAHPGERRWLDTHLPAYRARLAAEPTTALLLDAAFGARWIADFMTPTPDGAHEDDLADGLARIRATPPSAVRADLTVSSPGPLPDTLAHADDLAERAAALLAWVWRETVLPQWPRRRRVIEADVLARTRELTRGGWAAAFGGMRPTMGWLGEGRLRINAHDYPPRNIAGAQLLFVPVTPKQGWVSWPERDPVDRYAVVYPCAGALADTDRAAPPGGLAALLGTARAQVLVLLEQPLTTSQLVALTGQGLGSVGRHLKVLDGAGLVQRRRAGRSVLYFRTPTGDTLLRAQRPGV</sequence>
<accession>A0ABU6FD99</accession>
<dbReference type="InterPro" id="IPR051011">
    <property type="entry name" value="Metal_resp_trans_reg"/>
</dbReference>
<evidence type="ECO:0000259" key="4">
    <source>
        <dbReference type="SMART" id="SM00418"/>
    </source>
</evidence>
<feature type="domain" description="HTH arsR-type" evidence="4">
    <location>
        <begin position="250"/>
        <end position="325"/>
    </location>
</feature>
<evidence type="ECO:0000313" key="5">
    <source>
        <dbReference type="EMBL" id="MEB8342010.1"/>
    </source>
</evidence>
<dbReference type="InterPro" id="IPR036388">
    <property type="entry name" value="WH-like_DNA-bd_sf"/>
</dbReference>